<evidence type="ECO:0000256" key="3">
    <source>
        <dbReference type="ARBA" id="ARBA00022741"/>
    </source>
</evidence>
<gene>
    <name evidence="7" type="primary">aroK</name>
    <name evidence="8" type="ORF">C3L24_02425</name>
</gene>
<feature type="binding site" evidence="7">
    <location>
        <position position="79"/>
    </location>
    <ligand>
        <name>substrate</name>
    </ligand>
</feature>
<keyword evidence="7" id="KW-0479">Metal-binding</keyword>
<keyword evidence="6 7" id="KW-0057">Aromatic amino acid biosynthesis</keyword>
<keyword evidence="7" id="KW-0963">Cytoplasm</keyword>
<dbReference type="Pfam" id="PF01202">
    <property type="entry name" value="SKI"/>
    <property type="match status" value="1"/>
</dbReference>
<feature type="binding site" evidence="7">
    <location>
        <position position="57"/>
    </location>
    <ligand>
        <name>substrate</name>
    </ligand>
</feature>
<dbReference type="GO" id="GO:0008652">
    <property type="term" value="P:amino acid biosynthetic process"/>
    <property type="evidence" value="ECO:0007669"/>
    <property type="project" value="UniProtKB-KW"/>
</dbReference>
<dbReference type="GO" id="GO:0004765">
    <property type="term" value="F:shikimate kinase activity"/>
    <property type="evidence" value="ECO:0007669"/>
    <property type="project" value="UniProtKB-UniRule"/>
</dbReference>
<keyword evidence="1 7" id="KW-0028">Amino-acid biosynthesis</keyword>
<dbReference type="InterPro" id="IPR027417">
    <property type="entry name" value="P-loop_NTPase"/>
</dbReference>
<comment type="subunit">
    <text evidence="7">Monomer.</text>
</comment>
<proteinExistence type="inferred from homology"/>
<evidence type="ECO:0000256" key="5">
    <source>
        <dbReference type="ARBA" id="ARBA00022840"/>
    </source>
</evidence>
<evidence type="ECO:0000256" key="2">
    <source>
        <dbReference type="ARBA" id="ARBA00022679"/>
    </source>
</evidence>
<dbReference type="UniPathway" id="UPA00053">
    <property type="reaction ID" value="UER00088"/>
</dbReference>
<name>A0A6N4E5Y5_9GAMM</name>
<feature type="binding site" evidence="7">
    <location>
        <position position="143"/>
    </location>
    <ligand>
        <name>substrate</name>
    </ligand>
</feature>
<comment type="function">
    <text evidence="7">Catalyzes the specific phosphorylation of the 3-hydroxyl group of shikimic acid using ATP as a cosubstrate.</text>
</comment>
<reference evidence="8 9" key="1">
    <citation type="submission" date="2018-01" db="EMBL/GenBank/DDBJ databases">
        <title>Novel co-symbiosis in the lucinid bivalve Phacoides pectinatus.</title>
        <authorList>
            <person name="Lim S.J."/>
            <person name="Davis B.G."/>
            <person name="Gill D.E."/>
            <person name="Engel A.S."/>
            <person name="Anderson L.C."/>
            <person name="Campbell B.J."/>
        </authorList>
    </citation>
    <scope>NUCLEOTIDE SEQUENCE [LARGE SCALE GENOMIC DNA]</scope>
    <source>
        <strain evidence="8">N3_P5</strain>
    </source>
</reference>
<dbReference type="EMBL" id="PQCO01000107">
    <property type="protein sequence ID" value="PUE04865.1"/>
    <property type="molecule type" value="Genomic_DNA"/>
</dbReference>
<evidence type="ECO:0000313" key="9">
    <source>
        <dbReference type="Proteomes" id="UP000250928"/>
    </source>
</evidence>
<dbReference type="InterPro" id="IPR000623">
    <property type="entry name" value="Shikimate_kinase/TSH1"/>
</dbReference>
<evidence type="ECO:0000256" key="7">
    <source>
        <dbReference type="HAMAP-Rule" id="MF_00109"/>
    </source>
</evidence>
<dbReference type="PRINTS" id="PR01100">
    <property type="entry name" value="SHIKIMTKNASE"/>
</dbReference>
<dbReference type="EC" id="2.7.1.71" evidence="7"/>
<dbReference type="GO" id="GO:0009423">
    <property type="term" value="P:chorismate biosynthetic process"/>
    <property type="evidence" value="ECO:0007669"/>
    <property type="project" value="UniProtKB-UniRule"/>
</dbReference>
<evidence type="ECO:0000256" key="4">
    <source>
        <dbReference type="ARBA" id="ARBA00022777"/>
    </source>
</evidence>
<sequence length="176" mass="19454">MNIVLIGMRGAGKSSISRRLSLLTKRPVISTDLLIEYENDGLGIPGIVAEQGWAAFREQEFRVIEKVTRLDNLIIDCGGGVIVDLDQDGNEIFSERKVSLLRTGGHVVWLKGDIARLAARVQGDPSRPALDAVRSAEEMMRRRLPFYEMAADLVIDIETEKRKRLAKQIAAALAGL</sequence>
<accession>A0A6N4E5Y5</accession>
<dbReference type="PANTHER" id="PTHR21087">
    <property type="entry name" value="SHIKIMATE KINASE"/>
    <property type="match status" value="1"/>
</dbReference>
<comment type="caution">
    <text evidence="8">The sequence shown here is derived from an EMBL/GenBank/DDBJ whole genome shotgun (WGS) entry which is preliminary data.</text>
</comment>
<feature type="binding site" evidence="7">
    <location>
        <position position="127"/>
    </location>
    <ligand>
        <name>ATP</name>
        <dbReference type="ChEBI" id="CHEBI:30616"/>
    </ligand>
</feature>
<dbReference type="PANTHER" id="PTHR21087:SF16">
    <property type="entry name" value="SHIKIMATE KINASE 1, CHLOROPLASTIC"/>
    <property type="match status" value="1"/>
</dbReference>
<dbReference type="InterPro" id="IPR031322">
    <property type="entry name" value="Shikimate/glucono_kinase"/>
</dbReference>
<dbReference type="GO" id="GO:0005829">
    <property type="term" value="C:cytosol"/>
    <property type="evidence" value="ECO:0007669"/>
    <property type="project" value="TreeGrafter"/>
</dbReference>
<dbReference type="SUPFAM" id="SSF52540">
    <property type="entry name" value="P-loop containing nucleoside triphosphate hydrolases"/>
    <property type="match status" value="1"/>
</dbReference>
<feature type="binding site" evidence="7">
    <location>
        <begin position="10"/>
        <end position="15"/>
    </location>
    <ligand>
        <name>ATP</name>
        <dbReference type="ChEBI" id="CHEBI:30616"/>
    </ligand>
</feature>
<keyword evidence="3 7" id="KW-0547">Nucleotide-binding</keyword>
<protein>
    <recommendedName>
        <fullName evidence="7">Shikimate kinase</fullName>
        <shortName evidence="7">SK</shortName>
        <ecNumber evidence="7">2.7.1.71</ecNumber>
    </recommendedName>
</protein>
<evidence type="ECO:0000313" key="8">
    <source>
        <dbReference type="EMBL" id="PUE04865.1"/>
    </source>
</evidence>
<feature type="binding site" evidence="7">
    <location>
        <position position="14"/>
    </location>
    <ligand>
        <name>Mg(2+)</name>
        <dbReference type="ChEBI" id="CHEBI:18420"/>
    </ligand>
</feature>
<comment type="similarity">
    <text evidence="7">Belongs to the shikimate kinase family.</text>
</comment>
<dbReference type="CDD" id="cd00464">
    <property type="entry name" value="SK"/>
    <property type="match status" value="1"/>
</dbReference>
<comment type="caution">
    <text evidence="7">Lacks conserved residue(s) required for the propagation of feature annotation.</text>
</comment>
<keyword evidence="5 7" id="KW-0067">ATP-binding</keyword>
<comment type="subcellular location">
    <subcellularLocation>
        <location evidence="7">Cytoplasm</location>
    </subcellularLocation>
</comment>
<dbReference type="Gene3D" id="3.40.50.300">
    <property type="entry name" value="P-loop containing nucleotide triphosphate hydrolases"/>
    <property type="match status" value="1"/>
</dbReference>
<organism evidence="8 9">
    <name type="scientific">Candidatus Sedimenticola endophacoides</name>
    <dbReference type="NCBI Taxonomy" id="2548426"/>
    <lineage>
        <taxon>Bacteria</taxon>
        <taxon>Pseudomonadati</taxon>
        <taxon>Pseudomonadota</taxon>
        <taxon>Gammaproteobacteria</taxon>
        <taxon>Chromatiales</taxon>
        <taxon>Sedimenticolaceae</taxon>
        <taxon>Sedimenticola</taxon>
    </lineage>
</organism>
<keyword evidence="2 7" id="KW-0808">Transferase</keyword>
<keyword evidence="7" id="KW-0460">Magnesium</keyword>
<comment type="cofactor">
    <cofactor evidence="7">
        <name>Mg(2+)</name>
        <dbReference type="ChEBI" id="CHEBI:18420"/>
    </cofactor>
    <text evidence="7">Binds 1 Mg(2+) ion per subunit.</text>
</comment>
<dbReference type="GO" id="GO:0009073">
    <property type="term" value="P:aromatic amino acid family biosynthetic process"/>
    <property type="evidence" value="ECO:0007669"/>
    <property type="project" value="UniProtKB-KW"/>
</dbReference>
<comment type="catalytic activity">
    <reaction evidence="7">
        <text>shikimate + ATP = 3-phosphoshikimate + ADP + H(+)</text>
        <dbReference type="Rhea" id="RHEA:13121"/>
        <dbReference type="ChEBI" id="CHEBI:15378"/>
        <dbReference type="ChEBI" id="CHEBI:30616"/>
        <dbReference type="ChEBI" id="CHEBI:36208"/>
        <dbReference type="ChEBI" id="CHEBI:145989"/>
        <dbReference type="ChEBI" id="CHEBI:456216"/>
        <dbReference type="EC" id="2.7.1.71"/>
    </reaction>
</comment>
<dbReference type="HAMAP" id="MF_00109">
    <property type="entry name" value="Shikimate_kinase"/>
    <property type="match status" value="1"/>
</dbReference>
<comment type="pathway">
    <text evidence="7">Metabolic intermediate biosynthesis; chorismate biosynthesis; chorismate from D-erythrose 4-phosphate and phosphoenolpyruvate: step 5/7.</text>
</comment>
<feature type="binding site" evidence="7">
    <location>
        <position position="32"/>
    </location>
    <ligand>
        <name>substrate</name>
    </ligand>
</feature>
<dbReference type="AlphaFoldDB" id="A0A6N4E5Y5"/>
<dbReference type="GO" id="GO:0000287">
    <property type="term" value="F:magnesium ion binding"/>
    <property type="evidence" value="ECO:0007669"/>
    <property type="project" value="UniProtKB-UniRule"/>
</dbReference>
<evidence type="ECO:0000256" key="6">
    <source>
        <dbReference type="ARBA" id="ARBA00023141"/>
    </source>
</evidence>
<evidence type="ECO:0000256" key="1">
    <source>
        <dbReference type="ARBA" id="ARBA00022605"/>
    </source>
</evidence>
<keyword evidence="4 7" id="KW-0418">Kinase</keyword>
<dbReference type="Proteomes" id="UP000250928">
    <property type="component" value="Unassembled WGS sequence"/>
</dbReference>
<dbReference type="GO" id="GO:0005524">
    <property type="term" value="F:ATP binding"/>
    <property type="evidence" value="ECO:0007669"/>
    <property type="project" value="UniProtKB-UniRule"/>
</dbReference>